<name>A0A2J0UAZ7_STEMA</name>
<evidence type="ECO:0000313" key="2">
    <source>
        <dbReference type="Proteomes" id="UP000230167"/>
    </source>
</evidence>
<reference evidence="1 2" key="1">
    <citation type="journal article" date="2017" name="Front. Microbiol.">
        <title>Double-Face Meets the Bacterial World: The Opportunistic Pathogen Stenotrophomonas maltophilia.</title>
        <authorList>
            <person name="Lira F."/>
            <person name="Berg G."/>
            <person name="Martinez J.L."/>
        </authorList>
    </citation>
    <scope>NUCLEOTIDE SEQUENCE [LARGE SCALE GENOMIC DNA]</scope>
    <source>
        <strain evidence="1 2">EA1</strain>
    </source>
</reference>
<organism evidence="1 2">
    <name type="scientific">Stenotrophomonas maltophilia</name>
    <name type="common">Pseudomonas maltophilia</name>
    <name type="synonym">Xanthomonas maltophilia</name>
    <dbReference type="NCBI Taxonomy" id="40324"/>
    <lineage>
        <taxon>Bacteria</taxon>
        <taxon>Pseudomonadati</taxon>
        <taxon>Pseudomonadota</taxon>
        <taxon>Gammaproteobacteria</taxon>
        <taxon>Lysobacterales</taxon>
        <taxon>Lysobacteraceae</taxon>
        <taxon>Stenotrophomonas</taxon>
        <taxon>Stenotrophomonas maltophilia group</taxon>
    </lineage>
</organism>
<sequence length="183" mass="20018">MRGLWGYAPACCGRLHESVPSSTLAVRYPHVTKHGSPTRRPASLWSFHATPQARCRLRRQGAFSPCRWWSALPASGNEPVKPSRGDAESAMSPCGTGRPLRPCLVVNPGEGAAAPWASWPQPSSENNFPCAARIPRGTNSFRFQVLHYVSTASGAARPSPAGRITTRTQWRDLVQPEMRNHHG</sequence>
<dbReference type="Proteomes" id="UP000230167">
    <property type="component" value="Unassembled WGS sequence"/>
</dbReference>
<dbReference type="AlphaFoldDB" id="A0A2J0UAZ7"/>
<evidence type="ECO:0000313" key="1">
    <source>
        <dbReference type="EMBL" id="PJL28231.1"/>
    </source>
</evidence>
<proteinExistence type="predicted"/>
<protein>
    <submittedName>
        <fullName evidence="1">Uncharacterized protein</fullName>
    </submittedName>
</protein>
<dbReference type="EMBL" id="NEQV01000004">
    <property type="protein sequence ID" value="PJL28231.1"/>
    <property type="molecule type" value="Genomic_DNA"/>
</dbReference>
<gene>
    <name evidence="1" type="ORF">B9Y64_13460</name>
</gene>
<accession>A0A2J0UAZ7</accession>
<comment type="caution">
    <text evidence="1">The sequence shown here is derived from an EMBL/GenBank/DDBJ whole genome shotgun (WGS) entry which is preliminary data.</text>
</comment>